<protein>
    <submittedName>
        <fullName evidence="3">Secreted protein</fullName>
    </submittedName>
</protein>
<keyword evidence="1" id="KW-0732">Signal</keyword>
<name>A0A1I7WBH0_HETBA</name>
<proteinExistence type="predicted"/>
<evidence type="ECO:0000313" key="3">
    <source>
        <dbReference type="WBParaSite" id="Hba_02052"/>
    </source>
</evidence>
<sequence>MVLVSAGDLLLSLLSSRIGALVVEWWRLPAAGDDAWDRIRCSASYFHIRLVVKRQLMGGFLRRQRPILPSPELLGPSPLLSTVEAISRETYKCALIGLILWRFEHQRIGVAC</sequence>
<evidence type="ECO:0000313" key="2">
    <source>
        <dbReference type="Proteomes" id="UP000095283"/>
    </source>
</evidence>
<evidence type="ECO:0000256" key="1">
    <source>
        <dbReference type="SAM" id="SignalP"/>
    </source>
</evidence>
<dbReference type="WBParaSite" id="Hba_02052">
    <property type="protein sequence ID" value="Hba_02052"/>
    <property type="gene ID" value="Hba_02052"/>
</dbReference>
<reference evidence="3" key="1">
    <citation type="submission" date="2016-11" db="UniProtKB">
        <authorList>
            <consortium name="WormBaseParasite"/>
        </authorList>
    </citation>
    <scope>IDENTIFICATION</scope>
</reference>
<keyword evidence="2" id="KW-1185">Reference proteome</keyword>
<dbReference type="Proteomes" id="UP000095283">
    <property type="component" value="Unplaced"/>
</dbReference>
<feature type="chain" id="PRO_5009310571" evidence="1">
    <location>
        <begin position="21"/>
        <end position="112"/>
    </location>
</feature>
<organism evidence="2 3">
    <name type="scientific">Heterorhabditis bacteriophora</name>
    <name type="common">Entomopathogenic nematode worm</name>
    <dbReference type="NCBI Taxonomy" id="37862"/>
    <lineage>
        <taxon>Eukaryota</taxon>
        <taxon>Metazoa</taxon>
        <taxon>Ecdysozoa</taxon>
        <taxon>Nematoda</taxon>
        <taxon>Chromadorea</taxon>
        <taxon>Rhabditida</taxon>
        <taxon>Rhabditina</taxon>
        <taxon>Rhabditomorpha</taxon>
        <taxon>Strongyloidea</taxon>
        <taxon>Heterorhabditidae</taxon>
        <taxon>Heterorhabditis</taxon>
    </lineage>
</organism>
<feature type="signal peptide" evidence="1">
    <location>
        <begin position="1"/>
        <end position="20"/>
    </location>
</feature>
<accession>A0A1I7WBH0</accession>
<dbReference type="AlphaFoldDB" id="A0A1I7WBH0"/>